<dbReference type="Gene3D" id="1.10.150.130">
    <property type="match status" value="1"/>
</dbReference>
<dbReference type="GO" id="GO:0044826">
    <property type="term" value="P:viral genome integration into host DNA"/>
    <property type="evidence" value="ECO:0007669"/>
    <property type="project" value="UniProtKB-KW"/>
</dbReference>
<dbReference type="InterPro" id="IPR013762">
    <property type="entry name" value="Integrase-like_cat_sf"/>
</dbReference>
<sequence>MGNKSNNNSTHKDMADISKEPIKIREKKLANGNISLYLDIYRNGKREYEFLKLYLIPEKTKQDKEKNKRTMLLANSIRAKRTVDLQNGEFGFKSAYKEDTLFYPYYRMMCEKRLGKESRGNWGNWRSCLKHLEKYDPNQNITFAEITPQWVQGFRDYLENDAVAWGNDYRKRIKDHPLSRNSKLSYFNKLRACLTQAYEERIIQYNPIRGIENFKEEEGTRMYLTIEEVKKLAQTECEYPNIKRAFLFSCLTGLRRSDVLRLTWSEIKKQGDFTRIIFRQKKTGGQEYLDITPQAAELLGERGKPDEHMFTDIHSPTCTNETIKRWVLRAGIDKKITFHCARHTFAVMMLDIGTDIYTVSKLLGHRELNTTQIYAKVLDKNKQKAVANIPDILGERTENGDKRTD</sequence>
<keyword evidence="4" id="KW-0378">Hydrolase</keyword>
<dbReference type="Pfam" id="PF00589">
    <property type="entry name" value="Phage_integrase"/>
    <property type="match status" value="1"/>
</dbReference>
<dbReference type="InterPro" id="IPR025269">
    <property type="entry name" value="SAM-like_dom"/>
</dbReference>
<evidence type="ECO:0000256" key="4">
    <source>
        <dbReference type="ARBA" id="ARBA00022801"/>
    </source>
</evidence>
<organism evidence="10">
    <name type="scientific">Myoviridae sp. ctiX384</name>
    <dbReference type="NCBI Taxonomy" id="2827702"/>
    <lineage>
        <taxon>Viruses</taxon>
        <taxon>Duplodnaviria</taxon>
        <taxon>Heunggongvirae</taxon>
        <taxon>Uroviricota</taxon>
        <taxon>Caudoviricetes</taxon>
    </lineage>
</organism>
<dbReference type="PANTHER" id="PTHR30349:SF64">
    <property type="entry name" value="PROPHAGE INTEGRASE INTD-RELATED"/>
    <property type="match status" value="1"/>
</dbReference>
<evidence type="ECO:0000256" key="2">
    <source>
        <dbReference type="ARBA" id="ARBA00016082"/>
    </source>
</evidence>
<evidence type="ECO:0000256" key="3">
    <source>
        <dbReference type="ARBA" id="ARBA00022679"/>
    </source>
</evidence>
<keyword evidence="3" id="KW-0808">Transferase</keyword>
<keyword evidence="7" id="KW-0233">DNA recombination</keyword>
<evidence type="ECO:0000313" key="10">
    <source>
        <dbReference type="EMBL" id="DAF60534.1"/>
    </source>
</evidence>
<dbReference type="Gene3D" id="1.10.443.10">
    <property type="entry name" value="Intergrase catalytic core"/>
    <property type="match status" value="1"/>
</dbReference>
<evidence type="ECO:0000256" key="8">
    <source>
        <dbReference type="ARBA" id="ARBA00023195"/>
    </source>
</evidence>
<dbReference type="GO" id="GO:0006310">
    <property type="term" value="P:DNA recombination"/>
    <property type="evidence" value="ECO:0007669"/>
    <property type="project" value="UniProtKB-KW"/>
</dbReference>
<evidence type="ECO:0000256" key="7">
    <source>
        <dbReference type="ARBA" id="ARBA00023172"/>
    </source>
</evidence>
<accession>A0A8S5TBB7</accession>
<evidence type="ECO:0000259" key="9">
    <source>
        <dbReference type="PROSITE" id="PS51898"/>
    </source>
</evidence>
<evidence type="ECO:0000256" key="6">
    <source>
        <dbReference type="ARBA" id="ARBA00023125"/>
    </source>
</evidence>
<proteinExistence type="inferred from homology"/>
<dbReference type="InterPro" id="IPR002104">
    <property type="entry name" value="Integrase_catalytic"/>
</dbReference>
<dbReference type="InterPro" id="IPR050090">
    <property type="entry name" value="Tyrosine_recombinase_XerCD"/>
</dbReference>
<dbReference type="CDD" id="cd01185">
    <property type="entry name" value="INTN1_C_like"/>
    <property type="match status" value="1"/>
</dbReference>
<reference evidence="10" key="1">
    <citation type="journal article" date="2021" name="Proc. Natl. Acad. Sci. U.S.A.">
        <title>A Catalog of Tens of Thousands of Viruses from Human Metagenomes Reveals Hidden Associations with Chronic Diseases.</title>
        <authorList>
            <person name="Tisza M.J."/>
            <person name="Buck C.B."/>
        </authorList>
    </citation>
    <scope>NUCLEOTIDE SEQUENCE</scope>
    <source>
        <strain evidence="10">CtiX384</strain>
    </source>
</reference>
<keyword evidence="6" id="KW-0238">DNA-binding</keyword>
<dbReference type="PROSITE" id="PS51898">
    <property type="entry name" value="TYR_RECOMBINASE"/>
    <property type="match status" value="1"/>
</dbReference>
<dbReference type="EMBL" id="BK032790">
    <property type="protein sequence ID" value="DAF60534.1"/>
    <property type="molecule type" value="Genomic_DNA"/>
</dbReference>
<dbReference type="GO" id="GO:0016787">
    <property type="term" value="F:hydrolase activity"/>
    <property type="evidence" value="ECO:0007669"/>
    <property type="project" value="UniProtKB-KW"/>
</dbReference>
<keyword evidence="8" id="KW-1160">Virus entry into host cell</keyword>
<dbReference type="GO" id="GO:0003677">
    <property type="term" value="F:DNA binding"/>
    <property type="evidence" value="ECO:0007669"/>
    <property type="project" value="UniProtKB-KW"/>
</dbReference>
<dbReference type="Pfam" id="PF13102">
    <property type="entry name" value="Phage_int_SAM_5"/>
    <property type="match status" value="1"/>
</dbReference>
<keyword evidence="5" id="KW-0229">DNA integration</keyword>
<dbReference type="InterPro" id="IPR010998">
    <property type="entry name" value="Integrase_recombinase_N"/>
</dbReference>
<dbReference type="InterPro" id="IPR035386">
    <property type="entry name" value="Arm-DNA-bind_5"/>
</dbReference>
<dbReference type="GO" id="GO:0016740">
    <property type="term" value="F:transferase activity"/>
    <property type="evidence" value="ECO:0007669"/>
    <property type="project" value="UniProtKB-KW"/>
</dbReference>
<dbReference type="GO" id="GO:0075713">
    <property type="term" value="P:establishment of integrated proviral latency"/>
    <property type="evidence" value="ECO:0007669"/>
    <property type="project" value="UniProtKB-KW"/>
</dbReference>
<dbReference type="SUPFAM" id="SSF56349">
    <property type="entry name" value="DNA breaking-rejoining enzymes"/>
    <property type="match status" value="1"/>
</dbReference>
<keyword evidence="8" id="KW-1179">Viral genome integration</keyword>
<feature type="domain" description="Tyr recombinase" evidence="9">
    <location>
        <begin position="219"/>
        <end position="388"/>
    </location>
</feature>
<dbReference type="GO" id="GO:0015074">
    <property type="term" value="P:DNA integration"/>
    <property type="evidence" value="ECO:0007669"/>
    <property type="project" value="UniProtKB-KW"/>
</dbReference>
<comment type="similarity">
    <text evidence="1">Belongs to the 'phage' integrase family.</text>
</comment>
<protein>
    <recommendedName>
        <fullName evidence="2">Integrase</fullName>
    </recommendedName>
</protein>
<dbReference type="Pfam" id="PF17293">
    <property type="entry name" value="Arm-DNA-bind_5"/>
    <property type="match status" value="1"/>
</dbReference>
<evidence type="ECO:0000256" key="5">
    <source>
        <dbReference type="ARBA" id="ARBA00022908"/>
    </source>
</evidence>
<dbReference type="InterPro" id="IPR011010">
    <property type="entry name" value="DNA_brk_join_enz"/>
</dbReference>
<evidence type="ECO:0000256" key="1">
    <source>
        <dbReference type="ARBA" id="ARBA00008857"/>
    </source>
</evidence>
<name>A0A8S5TBB7_9CAUD</name>
<dbReference type="PANTHER" id="PTHR30349">
    <property type="entry name" value="PHAGE INTEGRASE-RELATED"/>
    <property type="match status" value="1"/>
</dbReference>